<evidence type="ECO:0000313" key="2">
    <source>
        <dbReference type="EMBL" id="TDP72351.1"/>
    </source>
</evidence>
<sequence>MPASKRKPPQPQAHPSPSFAELRAPGAMLLMLEGRAPWEYAALLAAMPWLRRLPRGDGHPVLVFPGLGANDLTTAPLRSFLDSLGYVSQPWSQGFNFGPRKGVLERGQADLRALYREYGQKVSLIGWSLGGLYARELAKELPEQVRCVITLGTPFTGHPRATNAWRFFELVSGHSSNDPAMMEELRKPPPVPTTSIFSRSDGIVAWRCSVNEPAAHTENIEVQASHVGLGLNPVALYAIADRLAQDPEQWRHFEPTGARRWFFRTHPSSTTTRT</sequence>
<accession>A0A4R6QRG0</accession>
<evidence type="ECO:0000259" key="1">
    <source>
        <dbReference type="Pfam" id="PF12697"/>
    </source>
</evidence>
<feature type="domain" description="AB hydrolase-1" evidence="1">
    <location>
        <begin position="98"/>
        <end position="249"/>
    </location>
</feature>
<dbReference type="AlphaFoldDB" id="A0A4R6QRG0"/>
<dbReference type="InterPro" id="IPR029058">
    <property type="entry name" value="AB_hydrolase_fold"/>
</dbReference>
<dbReference type="InterPro" id="IPR000073">
    <property type="entry name" value="AB_hydrolase_1"/>
</dbReference>
<proteinExistence type="predicted"/>
<dbReference type="SUPFAM" id="SSF53474">
    <property type="entry name" value="alpha/beta-Hydrolases"/>
    <property type="match status" value="1"/>
</dbReference>
<dbReference type="Proteomes" id="UP000295361">
    <property type="component" value="Unassembled WGS sequence"/>
</dbReference>
<evidence type="ECO:0000313" key="3">
    <source>
        <dbReference type="Proteomes" id="UP000295361"/>
    </source>
</evidence>
<dbReference type="RefSeq" id="WP_166651878.1">
    <property type="nucleotide sequence ID" value="NZ_SNXS01000002.1"/>
</dbReference>
<reference evidence="2 3" key="1">
    <citation type="submission" date="2019-03" db="EMBL/GenBank/DDBJ databases">
        <title>Genomic Encyclopedia of Type Strains, Phase IV (KMG-IV): sequencing the most valuable type-strain genomes for metagenomic binning, comparative biology and taxonomic classification.</title>
        <authorList>
            <person name="Goeker M."/>
        </authorList>
    </citation>
    <scope>NUCLEOTIDE SEQUENCE [LARGE SCALE GENOMIC DNA]</scope>
    <source>
        <strain evidence="2 3">DSM 16998</strain>
    </source>
</reference>
<dbReference type="Gene3D" id="3.40.50.1820">
    <property type="entry name" value="alpha/beta hydrolase"/>
    <property type="match status" value="1"/>
</dbReference>
<organism evidence="2 3">
    <name type="scientific">Roseateles toxinivorans</name>
    <dbReference type="NCBI Taxonomy" id="270368"/>
    <lineage>
        <taxon>Bacteria</taxon>
        <taxon>Pseudomonadati</taxon>
        <taxon>Pseudomonadota</taxon>
        <taxon>Betaproteobacteria</taxon>
        <taxon>Burkholderiales</taxon>
        <taxon>Sphaerotilaceae</taxon>
        <taxon>Roseateles</taxon>
    </lineage>
</organism>
<keyword evidence="3" id="KW-1185">Reference proteome</keyword>
<comment type="caution">
    <text evidence="2">The sequence shown here is derived from an EMBL/GenBank/DDBJ whole genome shotgun (WGS) entry which is preliminary data.</text>
</comment>
<name>A0A4R6QRG0_9BURK</name>
<protein>
    <recommendedName>
        <fullName evidence="1">AB hydrolase-1 domain-containing protein</fullName>
    </recommendedName>
</protein>
<dbReference type="EMBL" id="SNXS01000002">
    <property type="protein sequence ID" value="TDP72351.1"/>
    <property type="molecule type" value="Genomic_DNA"/>
</dbReference>
<dbReference type="Pfam" id="PF12697">
    <property type="entry name" value="Abhydrolase_6"/>
    <property type="match status" value="1"/>
</dbReference>
<dbReference type="InParanoid" id="A0A4R6QRG0"/>
<gene>
    <name evidence="2" type="ORF">DES47_10296</name>
</gene>